<protein>
    <submittedName>
        <fullName evidence="7">Antitoxin</fullName>
    </submittedName>
</protein>
<evidence type="ECO:0000256" key="3">
    <source>
        <dbReference type="ARBA" id="ARBA00023015"/>
    </source>
</evidence>
<keyword evidence="3" id="KW-0805">Transcription regulation</keyword>
<dbReference type="PANTHER" id="PTHR35401">
    <property type="entry name" value="COPG FAMILY HELIX-TURN-HELIX PROTEIN-RELATED-RELATED"/>
    <property type="match status" value="1"/>
</dbReference>
<evidence type="ECO:0000256" key="1">
    <source>
        <dbReference type="ARBA" id="ARBA00022491"/>
    </source>
</evidence>
<keyword evidence="4" id="KW-0238">DNA-binding</keyword>
<accession>A0A1D8B3A9</accession>
<gene>
    <name evidence="7" type="ORF">BH719_06990</name>
</gene>
<evidence type="ECO:0000256" key="6">
    <source>
        <dbReference type="ARBA" id="ARBA00049988"/>
    </source>
</evidence>
<proteinExistence type="inferred from homology"/>
<evidence type="ECO:0000313" key="7">
    <source>
        <dbReference type="EMBL" id="AOS47620.1"/>
    </source>
</evidence>
<evidence type="ECO:0000256" key="4">
    <source>
        <dbReference type="ARBA" id="ARBA00023125"/>
    </source>
</evidence>
<dbReference type="Pfam" id="PF08681">
    <property type="entry name" value="TacA1"/>
    <property type="match status" value="1"/>
</dbReference>
<name>A0A1D8B3A9_9ACTO</name>
<dbReference type="EMBL" id="CP017298">
    <property type="protein sequence ID" value="AOS47620.1"/>
    <property type="molecule type" value="Genomic_DNA"/>
</dbReference>
<keyword evidence="2" id="KW-1277">Toxin-antitoxin system</keyword>
<dbReference type="SUPFAM" id="SSF47598">
    <property type="entry name" value="Ribbon-helix-helix"/>
    <property type="match status" value="1"/>
</dbReference>
<dbReference type="PANTHER" id="PTHR35401:SF1">
    <property type="entry name" value="CYTOPLASMIC PROTEIN"/>
    <property type="match status" value="1"/>
</dbReference>
<dbReference type="RefSeq" id="WP_009744114.1">
    <property type="nucleotide sequence ID" value="NZ_CP017298.1"/>
</dbReference>
<keyword evidence="8" id="KW-1185">Reference proteome</keyword>
<dbReference type="AlphaFoldDB" id="A0A1D8B3A9"/>
<dbReference type="OrthoDB" id="574265at2"/>
<reference evidence="7 8" key="1">
    <citation type="submission" date="2016-09" db="EMBL/GenBank/DDBJ databases">
        <title>Complete genome sequence of Actinomyces hongkongensis HKU8.</title>
        <authorList>
            <person name="Gao Y.-X."/>
            <person name="Zhou Y.-Y."/>
            <person name="Xie Y."/>
            <person name="Wang M."/>
            <person name="Wang S.-J."/>
            <person name="Shen S.-G."/>
        </authorList>
    </citation>
    <scope>NUCLEOTIDE SEQUENCE [LARGE SCALE GENOMIC DNA]</scope>
    <source>
        <strain evidence="7 8">HKU8</strain>
    </source>
</reference>
<keyword evidence="1" id="KW-0678">Repressor</keyword>
<comment type="similarity">
    <text evidence="6">Belongs to the TacA antitoxin family.</text>
</comment>
<dbReference type="Proteomes" id="UP000095214">
    <property type="component" value="Chromosome"/>
</dbReference>
<sequence>MPPAKTHRMDLRVTERQNLLIRQAAALTDRSVSDFVLTSATLEAQRALADQRVFPVSEDQFAHFQEIVDRPVTDMPKLRKLLNRPSPFGKHYAIGSA</sequence>
<dbReference type="GO" id="GO:0003677">
    <property type="term" value="F:DNA binding"/>
    <property type="evidence" value="ECO:0007669"/>
    <property type="project" value="UniProtKB-KW"/>
</dbReference>
<dbReference type="Gene3D" id="1.20.5.780">
    <property type="entry name" value="Single helix bin"/>
    <property type="match status" value="1"/>
</dbReference>
<dbReference type="STRING" id="178339.BH719_06990"/>
<dbReference type="InterPro" id="IPR014795">
    <property type="entry name" value="TacA_1-like"/>
</dbReference>
<dbReference type="InterPro" id="IPR010985">
    <property type="entry name" value="Ribbon_hlx_hlx"/>
</dbReference>
<dbReference type="GO" id="GO:0006355">
    <property type="term" value="P:regulation of DNA-templated transcription"/>
    <property type="evidence" value="ECO:0007669"/>
    <property type="project" value="InterPro"/>
</dbReference>
<evidence type="ECO:0000256" key="5">
    <source>
        <dbReference type="ARBA" id="ARBA00023163"/>
    </source>
</evidence>
<keyword evidence="5" id="KW-0804">Transcription</keyword>
<evidence type="ECO:0000313" key="8">
    <source>
        <dbReference type="Proteomes" id="UP000095214"/>
    </source>
</evidence>
<dbReference type="KEGG" id="phon:BH719_06990"/>
<organism evidence="7 8">
    <name type="scientific">Pauljensenia hongkongensis</name>
    <dbReference type="NCBI Taxonomy" id="178339"/>
    <lineage>
        <taxon>Bacteria</taxon>
        <taxon>Bacillati</taxon>
        <taxon>Actinomycetota</taxon>
        <taxon>Actinomycetes</taxon>
        <taxon>Actinomycetales</taxon>
        <taxon>Actinomycetaceae</taxon>
        <taxon>Pauljensenia</taxon>
    </lineage>
</organism>
<evidence type="ECO:0000256" key="2">
    <source>
        <dbReference type="ARBA" id="ARBA00022649"/>
    </source>
</evidence>